<feature type="transmembrane region" description="Helical" evidence="1">
    <location>
        <begin position="189"/>
        <end position="209"/>
    </location>
</feature>
<proteinExistence type="predicted"/>
<name>A0AA42CVQ9_9SPHN</name>
<dbReference type="Proteomes" id="UP001165565">
    <property type="component" value="Unassembled WGS sequence"/>
</dbReference>
<dbReference type="PANTHER" id="PTHR37314">
    <property type="entry name" value="SLR0142 PROTEIN"/>
    <property type="match status" value="1"/>
</dbReference>
<gene>
    <name evidence="2" type="ORF">NEE01_18905</name>
</gene>
<dbReference type="InterPro" id="IPR010699">
    <property type="entry name" value="DUF1275"/>
</dbReference>
<dbReference type="Pfam" id="PF06912">
    <property type="entry name" value="DUF1275"/>
    <property type="match status" value="1"/>
</dbReference>
<sequence length="220" mass="22008">MLRYDRGRQSLATALAALAGYVDAIGFVKLGGLFVSFMSGNTTRLAVGLAGGSTVALVAAGLIAAFLAGVIGGALAAAKAGPARKAAVLSLMAILLAVAAMLDRIVAGGWAALAMAAAMGAANNVFLRDGEVSVGVTYMTGTLVKLGQRIAAALLGDDANGWAAYLRLWVGLLAGAVAGALLYPRTGAFSIALASVVAGVLALAARRLGPSDPYPRRTHQ</sequence>
<evidence type="ECO:0000313" key="3">
    <source>
        <dbReference type="Proteomes" id="UP001165565"/>
    </source>
</evidence>
<evidence type="ECO:0000313" key="2">
    <source>
        <dbReference type="EMBL" id="MCW6536853.1"/>
    </source>
</evidence>
<feature type="transmembrane region" description="Helical" evidence="1">
    <location>
        <begin position="164"/>
        <end position="183"/>
    </location>
</feature>
<evidence type="ECO:0000256" key="1">
    <source>
        <dbReference type="SAM" id="Phobius"/>
    </source>
</evidence>
<accession>A0AA42CVQ9</accession>
<keyword evidence="1" id="KW-1133">Transmembrane helix</keyword>
<dbReference type="RefSeq" id="WP_265270638.1">
    <property type="nucleotide sequence ID" value="NZ_JANFAU010000006.1"/>
</dbReference>
<protein>
    <submittedName>
        <fullName evidence="2">DUF1275 domain-containing protein</fullName>
    </submittedName>
</protein>
<dbReference type="AlphaFoldDB" id="A0AA42CVQ9"/>
<keyword evidence="3" id="KW-1185">Reference proteome</keyword>
<feature type="transmembrane region" description="Helical" evidence="1">
    <location>
        <begin position="86"/>
        <end position="102"/>
    </location>
</feature>
<dbReference type="EMBL" id="JANFAV010000016">
    <property type="protein sequence ID" value="MCW6536853.1"/>
    <property type="molecule type" value="Genomic_DNA"/>
</dbReference>
<reference evidence="2" key="1">
    <citation type="submission" date="2022-06" db="EMBL/GenBank/DDBJ databases">
        <title>Sphingomonas sp. nov. isolated from rhizosphere soil of tomato.</title>
        <authorList>
            <person name="Dong H."/>
            <person name="Gao R."/>
        </authorList>
    </citation>
    <scope>NUCLEOTIDE SEQUENCE</scope>
    <source>
        <strain evidence="2">MMSM24</strain>
    </source>
</reference>
<organism evidence="2 3">
    <name type="scientific">Sphingomonas lycopersici</name>
    <dbReference type="NCBI Taxonomy" id="2951807"/>
    <lineage>
        <taxon>Bacteria</taxon>
        <taxon>Pseudomonadati</taxon>
        <taxon>Pseudomonadota</taxon>
        <taxon>Alphaproteobacteria</taxon>
        <taxon>Sphingomonadales</taxon>
        <taxon>Sphingomonadaceae</taxon>
        <taxon>Sphingomonas</taxon>
    </lineage>
</organism>
<feature type="transmembrane region" description="Helical" evidence="1">
    <location>
        <begin position="48"/>
        <end position="74"/>
    </location>
</feature>
<dbReference type="PANTHER" id="PTHR37314:SF4">
    <property type="entry name" value="UPF0700 TRANSMEMBRANE PROTEIN YOAK"/>
    <property type="match status" value="1"/>
</dbReference>
<keyword evidence="1" id="KW-0472">Membrane</keyword>
<keyword evidence="1" id="KW-0812">Transmembrane</keyword>
<comment type="caution">
    <text evidence="2">The sequence shown here is derived from an EMBL/GenBank/DDBJ whole genome shotgun (WGS) entry which is preliminary data.</text>
</comment>